<keyword evidence="3" id="KW-0862">Zinc</keyword>
<dbReference type="NCBIfam" id="NF006769">
    <property type="entry name" value="PRK09290.1-3"/>
    <property type="match status" value="1"/>
</dbReference>
<feature type="binding site" evidence="3">
    <location>
        <position position="199"/>
    </location>
    <ligand>
        <name>Zn(2+)</name>
        <dbReference type="ChEBI" id="CHEBI:29105"/>
        <label>1</label>
    </ligand>
</feature>
<dbReference type="Proteomes" id="UP000321638">
    <property type="component" value="Unassembled WGS sequence"/>
</dbReference>
<evidence type="ECO:0000256" key="2">
    <source>
        <dbReference type="ARBA" id="ARBA00022801"/>
    </source>
</evidence>
<feature type="binding site" evidence="3">
    <location>
        <position position="134"/>
    </location>
    <ligand>
        <name>Zn(2+)</name>
        <dbReference type="ChEBI" id="CHEBI:29105"/>
        <label>2</label>
    </ligand>
</feature>
<dbReference type="EMBL" id="VDUZ01000024">
    <property type="protein sequence ID" value="TXL73616.1"/>
    <property type="molecule type" value="Genomic_DNA"/>
</dbReference>
<comment type="caution">
    <text evidence="6">The sequence shown here is derived from an EMBL/GenBank/DDBJ whole genome shotgun (WGS) entry which is preliminary data.</text>
</comment>
<organism evidence="6 7">
    <name type="scientific">Vineibacter terrae</name>
    <dbReference type="NCBI Taxonomy" id="2586908"/>
    <lineage>
        <taxon>Bacteria</taxon>
        <taxon>Pseudomonadati</taxon>
        <taxon>Pseudomonadota</taxon>
        <taxon>Alphaproteobacteria</taxon>
        <taxon>Hyphomicrobiales</taxon>
        <taxon>Vineibacter</taxon>
    </lineage>
</organism>
<evidence type="ECO:0000256" key="3">
    <source>
        <dbReference type="PIRSR" id="PIRSR001235-1"/>
    </source>
</evidence>
<sequence>MNDIDRAARAVREDRLWQRHLDMAKLGGTAKGGVNRQALSPEDAAARNQLMGWAKARGFSVFTDAIGNLFVRRAGSDDEARPILSGSHMDSQPTGGRFDGMYGVLAAFEALEALEDAGVRTRRPIEAVAWTNEEGSRFQPGAMGSAVFAGHYLLASALTVTDWKGVVLREALAETLAAAPATRRGDAPGFALDGYVEAHIEQGPRLENAGTTIGVVTSIQGSRRFMVEILGEEAHAGTTPRAARKDAFVAAVAIAGAMQAATRDTDDTLRFTIGRVDVQPGSPNTVPGRVSFSIDMRHPSSEVLDAHEAKLRAIVAAGAAPCTASIERTMAVAPTVFDPDVIGLVRDAARRQGFSHMDMPSGAGHDAMHIAGLCPTGMVFVPCERGISHNEVENATPADLAAGTRVLVEALLRLANR</sequence>
<accession>A0A5C8PIH1</accession>
<dbReference type="InterPro" id="IPR036264">
    <property type="entry name" value="Bact_exopeptidase_dim_dom"/>
</dbReference>
<dbReference type="NCBIfam" id="TIGR01879">
    <property type="entry name" value="hydantase"/>
    <property type="match status" value="1"/>
</dbReference>
<dbReference type="InterPro" id="IPR002933">
    <property type="entry name" value="Peptidase_M20"/>
</dbReference>
<feature type="domain" description="Peptidase M20 dimerisation" evidence="5">
    <location>
        <begin position="219"/>
        <end position="318"/>
    </location>
</feature>
<dbReference type="AlphaFoldDB" id="A0A5C8PIH1"/>
<dbReference type="PANTHER" id="PTHR32494">
    <property type="entry name" value="ALLANTOATE DEIMINASE-RELATED"/>
    <property type="match status" value="1"/>
</dbReference>
<keyword evidence="3" id="KW-0479">Metal-binding</keyword>
<keyword evidence="2 6" id="KW-0378">Hydrolase</keyword>
<dbReference type="Gene3D" id="3.30.70.360">
    <property type="match status" value="1"/>
</dbReference>
<evidence type="ECO:0000259" key="5">
    <source>
        <dbReference type="Pfam" id="PF07687"/>
    </source>
</evidence>
<dbReference type="CDD" id="cd03884">
    <property type="entry name" value="M20_bAS"/>
    <property type="match status" value="1"/>
</dbReference>
<dbReference type="Pfam" id="PF01546">
    <property type="entry name" value="Peptidase_M20"/>
    <property type="match status" value="1"/>
</dbReference>
<dbReference type="Pfam" id="PF07687">
    <property type="entry name" value="M20_dimer"/>
    <property type="match status" value="1"/>
</dbReference>
<dbReference type="PIRSF" id="PIRSF001235">
    <property type="entry name" value="Amidase_carbamoylase"/>
    <property type="match status" value="1"/>
</dbReference>
<dbReference type="GO" id="GO:0016813">
    <property type="term" value="F:hydrolase activity, acting on carbon-nitrogen (but not peptide) bonds, in linear amidines"/>
    <property type="evidence" value="ECO:0007669"/>
    <property type="project" value="InterPro"/>
</dbReference>
<dbReference type="GO" id="GO:0046872">
    <property type="term" value="F:metal ion binding"/>
    <property type="evidence" value="ECO:0007669"/>
    <property type="project" value="UniProtKB-KW"/>
</dbReference>
<feature type="binding site" evidence="3">
    <location>
        <position position="389"/>
    </location>
    <ligand>
        <name>Zn(2+)</name>
        <dbReference type="ChEBI" id="CHEBI:29105"/>
        <label>2</label>
    </ligand>
</feature>
<dbReference type="SUPFAM" id="SSF53187">
    <property type="entry name" value="Zn-dependent exopeptidases"/>
    <property type="match status" value="1"/>
</dbReference>
<feature type="binding site" evidence="3">
    <location>
        <position position="99"/>
    </location>
    <ligand>
        <name>Zn(2+)</name>
        <dbReference type="ChEBI" id="CHEBI:29105"/>
        <label>2</label>
    </ligand>
</feature>
<keyword evidence="7" id="KW-1185">Reference proteome</keyword>
<evidence type="ECO:0000313" key="6">
    <source>
        <dbReference type="EMBL" id="TXL73616.1"/>
    </source>
</evidence>
<dbReference type="SUPFAM" id="SSF55031">
    <property type="entry name" value="Bacterial exopeptidase dimerisation domain"/>
    <property type="match status" value="1"/>
</dbReference>
<evidence type="ECO:0000256" key="1">
    <source>
        <dbReference type="ARBA" id="ARBA00006153"/>
    </source>
</evidence>
<feature type="binding site" evidence="4">
    <location>
        <position position="224"/>
    </location>
    <ligand>
        <name>allantoate</name>
        <dbReference type="ChEBI" id="CHEBI:17536"/>
    </ligand>
</feature>
<dbReference type="OrthoDB" id="9808195at2"/>
<dbReference type="InterPro" id="IPR010158">
    <property type="entry name" value="Amidase_Cbmase"/>
</dbReference>
<reference evidence="6 7" key="1">
    <citation type="submission" date="2019-06" db="EMBL/GenBank/DDBJ databases">
        <title>New taxonomy in bacterial strain CC-CFT640, isolated from vineyard.</title>
        <authorList>
            <person name="Lin S.-Y."/>
            <person name="Tsai C.-F."/>
            <person name="Young C.-C."/>
        </authorList>
    </citation>
    <scope>NUCLEOTIDE SEQUENCE [LARGE SCALE GENOMIC DNA]</scope>
    <source>
        <strain evidence="6 7">CC-CFT640</strain>
    </source>
</reference>
<comment type="cofactor">
    <cofactor evidence="3">
        <name>Zn(2+)</name>
        <dbReference type="ChEBI" id="CHEBI:29105"/>
    </cofactor>
    <text evidence="3">Binds 2 Zn(2+) ions per subunit.</text>
</comment>
<feature type="binding site" evidence="4">
    <location>
        <position position="297"/>
    </location>
    <ligand>
        <name>allantoate</name>
        <dbReference type="ChEBI" id="CHEBI:17536"/>
    </ligand>
</feature>
<comment type="similarity">
    <text evidence="1">Belongs to the peptidase M20 family.</text>
</comment>
<dbReference type="RefSeq" id="WP_147848890.1">
    <property type="nucleotide sequence ID" value="NZ_VDUZ01000024.1"/>
</dbReference>
<feature type="binding site" evidence="4">
    <location>
        <position position="284"/>
    </location>
    <ligand>
        <name>allantoate</name>
        <dbReference type="ChEBI" id="CHEBI:17536"/>
    </ligand>
</feature>
<dbReference type="PANTHER" id="PTHR32494:SF5">
    <property type="entry name" value="ALLANTOATE AMIDOHYDROLASE"/>
    <property type="match status" value="1"/>
</dbReference>
<protein>
    <submittedName>
        <fullName evidence="6">Zn-dependent hydrolase</fullName>
    </submittedName>
</protein>
<proteinExistence type="inferred from homology"/>
<dbReference type="Gene3D" id="3.40.630.10">
    <property type="entry name" value="Zn peptidases"/>
    <property type="match status" value="1"/>
</dbReference>
<feature type="binding site" evidence="3">
    <location>
        <position position="88"/>
    </location>
    <ligand>
        <name>Zn(2+)</name>
        <dbReference type="ChEBI" id="CHEBI:29105"/>
        <label>1</label>
    </ligand>
</feature>
<evidence type="ECO:0000256" key="4">
    <source>
        <dbReference type="PIRSR" id="PIRSR001235-2"/>
    </source>
</evidence>
<dbReference type="NCBIfam" id="NF006771">
    <property type="entry name" value="PRK09290.1-5"/>
    <property type="match status" value="1"/>
</dbReference>
<evidence type="ECO:0000313" key="7">
    <source>
        <dbReference type="Proteomes" id="UP000321638"/>
    </source>
</evidence>
<feature type="binding site" evidence="3">
    <location>
        <position position="99"/>
    </location>
    <ligand>
        <name>Zn(2+)</name>
        <dbReference type="ChEBI" id="CHEBI:29105"/>
        <label>1</label>
    </ligand>
</feature>
<dbReference type="InterPro" id="IPR011650">
    <property type="entry name" value="Peptidase_M20_dimer"/>
</dbReference>
<gene>
    <name evidence="6" type="ORF">FHP25_20790</name>
</gene>
<name>A0A5C8PIH1_9HYPH</name>